<keyword evidence="2" id="KW-1185">Reference proteome</keyword>
<dbReference type="OrthoDB" id="8059781at2759"/>
<organism evidence="1 2">
    <name type="scientific">Bondarzewia mesenterica</name>
    <dbReference type="NCBI Taxonomy" id="1095465"/>
    <lineage>
        <taxon>Eukaryota</taxon>
        <taxon>Fungi</taxon>
        <taxon>Dikarya</taxon>
        <taxon>Basidiomycota</taxon>
        <taxon>Agaricomycotina</taxon>
        <taxon>Agaricomycetes</taxon>
        <taxon>Russulales</taxon>
        <taxon>Bondarzewiaceae</taxon>
        <taxon>Bondarzewia</taxon>
    </lineage>
</organism>
<evidence type="ECO:0000313" key="2">
    <source>
        <dbReference type="Proteomes" id="UP000310158"/>
    </source>
</evidence>
<dbReference type="AlphaFoldDB" id="A0A4S4LUY5"/>
<gene>
    <name evidence="1" type="ORF">EW146_g4287</name>
</gene>
<reference evidence="1 2" key="1">
    <citation type="submission" date="2019-02" db="EMBL/GenBank/DDBJ databases">
        <title>Genome sequencing of the rare red list fungi Bondarzewia mesenterica.</title>
        <authorList>
            <person name="Buettner E."/>
            <person name="Kellner H."/>
        </authorList>
    </citation>
    <scope>NUCLEOTIDE SEQUENCE [LARGE SCALE GENOMIC DNA]</scope>
    <source>
        <strain evidence="1 2">DSM 108281</strain>
    </source>
</reference>
<dbReference type="Proteomes" id="UP000310158">
    <property type="component" value="Unassembled WGS sequence"/>
</dbReference>
<comment type="caution">
    <text evidence="1">The sequence shown here is derived from an EMBL/GenBank/DDBJ whole genome shotgun (WGS) entry which is preliminary data.</text>
</comment>
<proteinExistence type="predicted"/>
<protein>
    <submittedName>
        <fullName evidence="1">Uncharacterized protein</fullName>
    </submittedName>
</protein>
<accession>A0A4S4LUY5</accession>
<name>A0A4S4LUY5_9AGAM</name>
<sequence>MAWTSQLKRLAKLSTGIKPALLRQLYVGVAIPKMMYAADVWCTPIYETEGGKKARGSVGTATALTRVQRTVARTILGGLSSSPTDALEAHANLLPIELLINKLCQRATT</sequence>
<dbReference type="EMBL" id="SGPL01000163">
    <property type="protein sequence ID" value="THH16336.1"/>
    <property type="molecule type" value="Genomic_DNA"/>
</dbReference>
<evidence type="ECO:0000313" key="1">
    <source>
        <dbReference type="EMBL" id="THH16336.1"/>
    </source>
</evidence>